<dbReference type="GO" id="GO:0016020">
    <property type="term" value="C:membrane"/>
    <property type="evidence" value="ECO:0007669"/>
    <property type="project" value="InterPro"/>
</dbReference>
<sequence>MLMDSEQFKEMVNQQLNVKPTNLLKATIEFFTHVFDYRSRATRSDYWFGNLGWLLIVVIYNVLAALFGLLVGKENFHLNTFTIGWASFTLGIALAFFLWIALAELSLNVRRMHDANWPWALIILYPFVPFLWLVVALMPTSLYAAVQDWQLPHQTETASILTKLPVAIAFGVIELAIVIGVTVVMPRL</sequence>
<dbReference type="InterPro" id="IPR008523">
    <property type="entry name" value="DUF805"/>
</dbReference>
<feature type="transmembrane region" description="Helical" evidence="1">
    <location>
        <begin position="83"/>
        <end position="107"/>
    </location>
</feature>
<reference evidence="3" key="1">
    <citation type="submission" date="2019-03" db="EMBL/GenBank/DDBJ databases">
        <title>Weissella sp. 26KH-42 Genome sequencing.</title>
        <authorList>
            <person name="Heo J."/>
            <person name="Kim S.-J."/>
            <person name="Kim J.-S."/>
            <person name="Hong S.-B."/>
            <person name="Kwon S.-W."/>
        </authorList>
    </citation>
    <scope>NUCLEOTIDE SEQUENCE [LARGE SCALE GENOMIC DNA]</scope>
    <source>
        <strain evidence="3">26KH-42</strain>
    </source>
</reference>
<dbReference type="OrthoDB" id="2149224at2"/>
<dbReference type="Proteomes" id="UP000292886">
    <property type="component" value="Chromosome"/>
</dbReference>
<proteinExistence type="predicted"/>
<protein>
    <submittedName>
        <fullName evidence="2">DUF805 domain-containing protein</fullName>
    </submittedName>
</protein>
<feature type="transmembrane region" description="Helical" evidence="1">
    <location>
        <begin position="166"/>
        <end position="185"/>
    </location>
</feature>
<feature type="transmembrane region" description="Helical" evidence="1">
    <location>
        <begin position="47"/>
        <end position="71"/>
    </location>
</feature>
<keyword evidence="1" id="KW-0812">Transmembrane</keyword>
<gene>
    <name evidence="2" type="ORF">EQG49_04030</name>
</gene>
<keyword evidence="3" id="KW-1185">Reference proteome</keyword>
<name>A0A4P6YSP4_9LACO</name>
<evidence type="ECO:0000313" key="2">
    <source>
        <dbReference type="EMBL" id="QBO35686.1"/>
    </source>
</evidence>
<feature type="transmembrane region" description="Helical" evidence="1">
    <location>
        <begin position="119"/>
        <end position="146"/>
    </location>
</feature>
<keyword evidence="1" id="KW-1133">Transmembrane helix</keyword>
<keyword evidence="1" id="KW-0472">Membrane</keyword>
<organism evidence="2 3">
    <name type="scientific">Periweissella cryptocerci</name>
    <dbReference type="NCBI Taxonomy" id="2506420"/>
    <lineage>
        <taxon>Bacteria</taxon>
        <taxon>Bacillati</taxon>
        <taxon>Bacillota</taxon>
        <taxon>Bacilli</taxon>
        <taxon>Lactobacillales</taxon>
        <taxon>Lactobacillaceae</taxon>
        <taxon>Periweissella</taxon>
    </lineage>
</organism>
<dbReference type="EMBL" id="CP037940">
    <property type="protein sequence ID" value="QBO35686.1"/>
    <property type="molecule type" value="Genomic_DNA"/>
</dbReference>
<evidence type="ECO:0000256" key="1">
    <source>
        <dbReference type="SAM" id="Phobius"/>
    </source>
</evidence>
<dbReference type="Pfam" id="PF05656">
    <property type="entry name" value="DUF805"/>
    <property type="match status" value="1"/>
</dbReference>
<dbReference type="AlphaFoldDB" id="A0A4P6YSP4"/>
<evidence type="ECO:0000313" key="3">
    <source>
        <dbReference type="Proteomes" id="UP000292886"/>
    </source>
</evidence>
<dbReference type="KEGG" id="wei:EQG49_04030"/>
<accession>A0A4P6YSP4</accession>